<feature type="domain" description="P-type ATPase C-terminal" evidence="25">
    <location>
        <begin position="818"/>
        <end position="1068"/>
    </location>
</feature>
<dbReference type="InterPro" id="IPR023298">
    <property type="entry name" value="ATPase_P-typ_TM_dom_sf"/>
</dbReference>
<keyword evidence="8 22" id="KW-0812">Transmembrane</keyword>
<evidence type="ECO:0000256" key="6">
    <source>
        <dbReference type="ARBA" id="ARBA00022475"/>
    </source>
</evidence>
<dbReference type="PROSITE" id="PS00154">
    <property type="entry name" value="ATPASE_E1_E2"/>
    <property type="match status" value="1"/>
</dbReference>
<dbReference type="PANTHER" id="PTHR24092">
    <property type="entry name" value="PROBABLE PHOSPHOLIPID-TRANSPORTING ATPASE"/>
    <property type="match status" value="1"/>
</dbReference>
<dbReference type="Pfam" id="PF13246">
    <property type="entry name" value="Cation_ATPase"/>
    <property type="match status" value="1"/>
</dbReference>
<keyword evidence="6" id="KW-1003">Cell membrane</keyword>
<dbReference type="SUPFAM" id="SSF81653">
    <property type="entry name" value="Calcium ATPase, transduction domain A"/>
    <property type="match status" value="1"/>
</dbReference>
<evidence type="ECO:0000256" key="8">
    <source>
        <dbReference type="ARBA" id="ARBA00022692"/>
    </source>
</evidence>
<dbReference type="KEGG" id="goe:100905259"/>
<dbReference type="Gene3D" id="3.40.1110.10">
    <property type="entry name" value="Calcium-transporting ATPase, cytoplasmic domain N"/>
    <property type="match status" value="1"/>
</dbReference>
<reference evidence="27" key="1">
    <citation type="submission" date="2025-08" db="UniProtKB">
        <authorList>
            <consortium name="RefSeq"/>
        </authorList>
    </citation>
    <scope>IDENTIFICATION</scope>
</reference>
<dbReference type="SUPFAM" id="SSF56784">
    <property type="entry name" value="HAD-like"/>
    <property type="match status" value="1"/>
</dbReference>
<evidence type="ECO:0000256" key="3">
    <source>
        <dbReference type="ARBA" id="ARBA00004236"/>
    </source>
</evidence>
<feature type="transmembrane region" description="Helical" evidence="22">
    <location>
        <begin position="306"/>
        <end position="327"/>
    </location>
</feature>
<feature type="domain" description="P-type ATPase N-terminal" evidence="24">
    <location>
        <begin position="45"/>
        <end position="100"/>
    </location>
</feature>
<evidence type="ECO:0000256" key="4">
    <source>
        <dbReference type="ARBA" id="ARBA00004555"/>
    </source>
</evidence>
<keyword evidence="16 22" id="KW-0472">Membrane</keyword>
<dbReference type="SUPFAM" id="SSF81660">
    <property type="entry name" value="Metal cation-transporting ATPase, ATP-binding domain N"/>
    <property type="match status" value="1"/>
</dbReference>
<dbReference type="InterPro" id="IPR032631">
    <property type="entry name" value="P-type_ATPase_N"/>
</dbReference>
<evidence type="ECO:0000256" key="22">
    <source>
        <dbReference type="RuleBase" id="RU362033"/>
    </source>
</evidence>
<feature type="transmembrane region" description="Helical" evidence="22">
    <location>
        <begin position="347"/>
        <end position="370"/>
    </location>
</feature>
<feature type="binding site" evidence="20">
    <location>
        <position position="417"/>
    </location>
    <ligand>
        <name>ATP</name>
        <dbReference type="ChEBI" id="CHEBI:30616"/>
    </ligand>
</feature>
<dbReference type="Gene3D" id="3.40.50.1000">
    <property type="entry name" value="HAD superfamily/HAD-like"/>
    <property type="match status" value="1"/>
</dbReference>
<dbReference type="CDD" id="cd02073">
    <property type="entry name" value="P-type_ATPase_APLT_Dnf-like"/>
    <property type="match status" value="1"/>
</dbReference>
<feature type="transmembrane region" description="Helical" evidence="22">
    <location>
        <begin position="98"/>
        <end position="117"/>
    </location>
</feature>
<feature type="region of interest" description="Disordered" evidence="23">
    <location>
        <begin position="1111"/>
        <end position="1133"/>
    </location>
</feature>
<dbReference type="GO" id="GO:0005524">
    <property type="term" value="F:ATP binding"/>
    <property type="evidence" value="ECO:0007669"/>
    <property type="project" value="UniProtKB-UniRule"/>
</dbReference>
<sequence>MNHPRLSGQSLTVFDDLSNDQDEEALGLDRGDEHRSIPINGILKQHQFRNNAISTAKYSIYTFVPKFLYEQFRRYANVFFLFVALMQQIPGVSPTGRFTTAVPLVFILVVSAIKEIFEDFKRHVEDRAVNRSKVKALRRVNEEGPSQWVDIMWNEVVVGDFLKITSGQFFPADMILLSSSETERMCYIETANLDGETNLKVRQAPKDLPVWMKSDDLEKVTGVVNCENPNRHLYEFSGNIQLDQGLAQKAIPVNNDAILLRGAILKNTSWVFGFVIYTGHESKLMMNSTAPPLKRSTVDKLTNKQIIMMFMILIIISLISAIASEIWNKGNEFLLFIPWKDGVPVNFGFNFLTFTILYNNLIPISLQVALEVVRYVQASYINQDMEMYHEETDTPAKARTSNLNEELGAVRYIFSDKTGTLTSNIMEFKRCSIGGQTFGDTETGMDPSQIESILRCKDKLSEQVRNFFTLMAVCHTVVPEPSPESSELTYQAASPDEGALVKGAAKVGFVFTTRKPAECTIEIFGERKTYEILNVIDFTSSRKRMSIIVRTPEDRIILMCKGADTMIYERLSDRNDSSQTDVVLEHLEMFATDGLRTLCLAAVEISAEEYEEWRIEYDKASTAILNREEKIAIVADRIEQNLILYGASAIEDRLQDGVPETIADLLRAHIKVWVLTGDKQETAINIGYSTRLLSNDIELLVINEEGLDATRDCVRKHLSQRRHLLHQENNIGLIIDGKTLTHALHSEVLADFVELSLAVKCLICCRVSPMQKAEIVDMVRQKTDAITLAIGDGANDVAMIQAAHVGVGISGMEGLQAACSSDYSIAQFRFLRRLLFVHGAWNHNRLCKLILYSFHKNVCLYLIEMWFAIYSGWSGQTLFERWTIAMYNVFFTALPPLAIGLFDRTCSAQTMMNFPELYRPEQHEIVFNRKTFWVWITNSVYHSLVLYFISMFLMTQDVAWSHGRDGGYLMLGNMCYTYVVITVCLKAGLEMNAWSWPVHAAIWGSIGCWFLFLWLYSNFWRWFPIGADMAGMDWMVFSSALFWFGCLFVPVAALLLDLCVIVLRRTTCKTLAMAIRESEIQDADSVPLTSNAKHRFNETARLIRNAFRTPSMSPTQTSTYRSAGEPCSSSSQQDVELKHGYAFSQEEHGVMSQGDLIRHTDSTRKKPKGL</sequence>
<proteinExistence type="inferred from homology"/>
<dbReference type="PRINTS" id="PR00119">
    <property type="entry name" value="CATATPASE"/>
</dbReference>
<dbReference type="InterPro" id="IPR032630">
    <property type="entry name" value="P_typ_ATPase_c"/>
</dbReference>
<comment type="catalytic activity">
    <reaction evidence="17 22">
        <text>ATP + H2O + phospholipidSide 1 = ADP + phosphate + phospholipidSide 2.</text>
        <dbReference type="EC" id="7.6.2.1"/>
    </reaction>
</comment>
<dbReference type="Gene3D" id="2.70.150.10">
    <property type="entry name" value="Calcium-transporting ATPase, cytoplasmic transduction domain A"/>
    <property type="match status" value="1"/>
</dbReference>
<feature type="binding site" evidence="21">
    <location>
        <position position="796"/>
    </location>
    <ligand>
        <name>Mg(2+)</name>
        <dbReference type="ChEBI" id="CHEBI:18420"/>
    </ligand>
</feature>
<evidence type="ECO:0000256" key="16">
    <source>
        <dbReference type="ARBA" id="ARBA00023136"/>
    </source>
</evidence>
<feature type="transmembrane region" description="Helical" evidence="22">
    <location>
        <begin position="1001"/>
        <end position="1020"/>
    </location>
</feature>
<feature type="binding site" evidence="20">
    <location>
        <position position="796"/>
    </location>
    <ligand>
        <name>ATP</name>
        <dbReference type="ChEBI" id="CHEBI:30616"/>
    </ligand>
</feature>
<dbReference type="GO" id="GO:0140326">
    <property type="term" value="F:ATPase-coupled intramembrane lipid transporter activity"/>
    <property type="evidence" value="ECO:0007669"/>
    <property type="project" value="UniProtKB-EC"/>
</dbReference>
<evidence type="ECO:0000256" key="11">
    <source>
        <dbReference type="ARBA" id="ARBA00022840"/>
    </source>
</evidence>
<dbReference type="AlphaFoldDB" id="A0AAJ6QMD6"/>
<dbReference type="InterPro" id="IPR008250">
    <property type="entry name" value="ATPase_P-typ_transduc_dom_A_sf"/>
</dbReference>
<comment type="subcellular location">
    <subcellularLocation>
        <location evidence="3">Cell membrane</location>
    </subcellularLocation>
    <subcellularLocation>
        <location evidence="4">Golgi apparatus</location>
    </subcellularLocation>
    <subcellularLocation>
        <location evidence="2 22">Membrane</location>
        <topology evidence="2 22">Multi-pass membrane protein</topology>
    </subcellularLocation>
</comment>
<dbReference type="RefSeq" id="XP_003737534.1">
    <property type="nucleotide sequence ID" value="XM_003737486.2"/>
</dbReference>
<evidence type="ECO:0000256" key="5">
    <source>
        <dbReference type="ARBA" id="ARBA00008109"/>
    </source>
</evidence>
<evidence type="ECO:0000256" key="18">
    <source>
        <dbReference type="ARBA" id="ARBA00051303"/>
    </source>
</evidence>
<dbReference type="NCBIfam" id="TIGR01494">
    <property type="entry name" value="ATPase_P-type"/>
    <property type="match status" value="1"/>
</dbReference>
<keyword evidence="12 21" id="KW-0460">Magnesium</keyword>
<evidence type="ECO:0000256" key="12">
    <source>
        <dbReference type="ARBA" id="ARBA00022842"/>
    </source>
</evidence>
<keyword evidence="7" id="KW-0597">Phosphoprotein</keyword>
<feature type="binding site" evidence="20">
    <location>
        <position position="418"/>
    </location>
    <ligand>
        <name>ATP</name>
        <dbReference type="ChEBI" id="CHEBI:30616"/>
    </ligand>
</feature>
<keyword evidence="10 20" id="KW-0547">Nucleotide-binding</keyword>
<name>A0AAJ6QMD6_9ACAR</name>
<dbReference type="GO" id="GO:0005802">
    <property type="term" value="C:trans-Golgi network"/>
    <property type="evidence" value="ECO:0007669"/>
    <property type="project" value="TreeGrafter"/>
</dbReference>
<evidence type="ECO:0000256" key="21">
    <source>
        <dbReference type="PIRSR" id="PIRSR606539-3"/>
    </source>
</evidence>
<feature type="binding site" evidence="21">
    <location>
        <position position="792"/>
    </location>
    <ligand>
        <name>Mg(2+)</name>
        <dbReference type="ChEBI" id="CHEBI:18420"/>
    </ligand>
</feature>
<evidence type="ECO:0000259" key="25">
    <source>
        <dbReference type="Pfam" id="PF16212"/>
    </source>
</evidence>
<keyword evidence="9 21" id="KW-0479">Metal-binding</keyword>
<evidence type="ECO:0000256" key="17">
    <source>
        <dbReference type="ARBA" id="ARBA00034036"/>
    </source>
</evidence>
<dbReference type="InterPro" id="IPR044492">
    <property type="entry name" value="P_typ_ATPase_HD_dom"/>
</dbReference>
<evidence type="ECO:0000313" key="26">
    <source>
        <dbReference type="Proteomes" id="UP000694867"/>
    </source>
</evidence>
<accession>A0AAJ6QMD6</accession>
<dbReference type="NCBIfam" id="TIGR01652">
    <property type="entry name" value="ATPase-Plipid"/>
    <property type="match status" value="2"/>
</dbReference>
<dbReference type="FunFam" id="3.40.50.1000:FF:000010">
    <property type="entry name" value="Phospholipid-transporting ATPase"/>
    <property type="match status" value="1"/>
</dbReference>
<feature type="transmembrane region" description="Helical" evidence="22">
    <location>
        <begin position="1040"/>
        <end position="1063"/>
    </location>
</feature>
<dbReference type="SFLD" id="SFLDG00002">
    <property type="entry name" value="C1.7:_P-type_atpase_like"/>
    <property type="match status" value="1"/>
</dbReference>
<evidence type="ECO:0000256" key="14">
    <source>
        <dbReference type="ARBA" id="ARBA00022989"/>
    </source>
</evidence>
<keyword evidence="15" id="KW-0333">Golgi apparatus</keyword>
<feature type="transmembrane region" description="Helical" evidence="22">
    <location>
        <begin position="858"/>
        <end position="876"/>
    </location>
</feature>
<evidence type="ECO:0000256" key="19">
    <source>
        <dbReference type="PIRSR" id="PIRSR606539-1"/>
    </source>
</evidence>
<keyword evidence="26" id="KW-1185">Reference proteome</keyword>
<keyword evidence="13 22" id="KW-1278">Translocase</keyword>
<feature type="binding site" evidence="20">
    <location>
        <position position="772"/>
    </location>
    <ligand>
        <name>ATP</name>
        <dbReference type="ChEBI" id="CHEBI:30616"/>
    </ligand>
</feature>
<dbReference type="Pfam" id="PF16209">
    <property type="entry name" value="PhoLip_ATPase_N"/>
    <property type="match status" value="1"/>
</dbReference>
<feature type="binding site" evidence="20">
    <location>
        <position position="795"/>
    </location>
    <ligand>
        <name>ATP</name>
        <dbReference type="ChEBI" id="CHEBI:30616"/>
    </ligand>
</feature>
<evidence type="ECO:0000259" key="24">
    <source>
        <dbReference type="Pfam" id="PF16209"/>
    </source>
</evidence>
<feature type="binding site" evidence="20">
    <location>
        <position position="416"/>
    </location>
    <ligand>
        <name>ATP</name>
        <dbReference type="ChEBI" id="CHEBI:30616"/>
    </ligand>
</feature>
<comment type="cofactor">
    <cofactor evidence="1 21">
        <name>Mg(2+)</name>
        <dbReference type="ChEBI" id="CHEBI:18420"/>
    </cofactor>
</comment>
<dbReference type="SFLD" id="SFLDS00003">
    <property type="entry name" value="Haloacid_Dehalogenase"/>
    <property type="match status" value="1"/>
</dbReference>
<evidence type="ECO:0000256" key="7">
    <source>
        <dbReference type="ARBA" id="ARBA00022553"/>
    </source>
</evidence>
<evidence type="ECO:0000313" key="27">
    <source>
        <dbReference type="RefSeq" id="XP_003737534.1"/>
    </source>
</evidence>
<dbReference type="GO" id="GO:0000287">
    <property type="term" value="F:magnesium ion binding"/>
    <property type="evidence" value="ECO:0007669"/>
    <property type="project" value="UniProtKB-UniRule"/>
</dbReference>
<feature type="active site" description="4-aspartylphosphate intermediate" evidence="19">
    <location>
        <position position="416"/>
    </location>
</feature>
<dbReference type="CTD" id="36488"/>
<dbReference type="InterPro" id="IPR006539">
    <property type="entry name" value="P-type_ATPase_IV"/>
</dbReference>
<dbReference type="InterPro" id="IPR036412">
    <property type="entry name" value="HAD-like_sf"/>
</dbReference>
<protein>
    <recommendedName>
        <fullName evidence="22">Phospholipid-transporting ATPase</fullName>
        <ecNumber evidence="22">7.6.2.1</ecNumber>
    </recommendedName>
</protein>
<dbReference type="GeneID" id="100905259"/>
<evidence type="ECO:0000256" key="13">
    <source>
        <dbReference type="ARBA" id="ARBA00022967"/>
    </source>
</evidence>
<feature type="region of interest" description="Disordered" evidence="23">
    <location>
        <begin position="1147"/>
        <end position="1170"/>
    </location>
</feature>
<gene>
    <name evidence="27" type="primary">LOC100905259</name>
</gene>
<dbReference type="Proteomes" id="UP000694867">
    <property type="component" value="Unplaced"/>
</dbReference>
<dbReference type="InterPro" id="IPR018303">
    <property type="entry name" value="ATPase_P-typ_P_site"/>
</dbReference>
<feature type="binding site" evidence="20">
    <location>
        <position position="561"/>
    </location>
    <ligand>
        <name>ATP</name>
        <dbReference type="ChEBI" id="CHEBI:30616"/>
    </ligand>
</feature>
<keyword evidence="14 22" id="KW-1133">Transmembrane helix</keyword>
<dbReference type="FunFam" id="3.40.1110.10:FF:000035">
    <property type="entry name" value="Phospholipid-transporting ATPase"/>
    <property type="match status" value="1"/>
</dbReference>
<comment type="similarity">
    <text evidence="5 22">Belongs to the cation transport ATPase (P-type) (TC 3.A.3) family. Type IV subfamily.</text>
</comment>
<keyword evidence="11 20" id="KW-0067">ATP-binding</keyword>
<dbReference type="GO" id="GO:0005886">
    <property type="term" value="C:plasma membrane"/>
    <property type="evidence" value="ECO:0007669"/>
    <property type="project" value="UniProtKB-SubCell"/>
</dbReference>
<dbReference type="EC" id="7.6.2.1" evidence="22"/>
<dbReference type="PANTHER" id="PTHR24092:SF150">
    <property type="entry name" value="PHOSPHOLIPID-TRANSPORTING ATPASE"/>
    <property type="match status" value="1"/>
</dbReference>
<feature type="binding site" evidence="20">
    <location>
        <position position="596"/>
    </location>
    <ligand>
        <name>ATP</name>
        <dbReference type="ChEBI" id="CHEBI:30616"/>
    </ligand>
</feature>
<dbReference type="FunFam" id="2.70.150.10:FF:000021">
    <property type="entry name" value="Phospholipid-transporting ATPase"/>
    <property type="match status" value="1"/>
</dbReference>
<dbReference type="InterPro" id="IPR023214">
    <property type="entry name" value="HAD_sf"/>
</dbReference>
<evidence type="ECO:0000256" key="2">
    <source>
        <dbReference type="ARBA" id="ARBA00004141"/>
    </source>
</evidence>
<feature type="transmembrane region" description="Helical" evidence="22">
    <location>
        <begin position="882"/>
        <end position="902"/>
    </location>
</feature>
<comment type="catalytic activity">
    <reaction evidence="18">
        <text>a 1,2-diacyl-sn-glycero-3-phospho-L-serine(out) + ATP + H2O = a 1,2-diacyl-sn-glycero-3-phospho-L-serine(in) + ADP + phosphate + H(+)</text>
        <dbReference type="Rhea" id="RHEA:38567"/>
        <dbReference type="ChEBI" id="CHEBI:15377"/>
        <dbReference type="ChEBI" id="CHEBI:15378"/>
        <dbReference type="ChEBI" id="CHEBI:30616"/>
        <dbReference type="ChEBI" id="CHEBI:43474"/>
        <dbReference type="ChEBI" id="CHEBI:57262"/>
        <dbReference type="ChEBI" id="CHEBI:456216"/>
    </reaction>
    <physiologicalReaction direction="left-to-right" evidence="18">
        <dbReference type="Rhea" id="RHEA:38568"/>
    </physiologicalReaction>
</comment>
<dbReference type="SUPFAM" id="SSF81665">
    <property type="entry name" value="Calcium ATPase, transmembrane domain M"/>
    <property type="match status" value="1"/>
</dbReference>
<evidence type="ECO:0000256" key="9">
    <source>
        <dbReference type="ARBA" id="ARBA00022723"/>
    </source>
</evidence>
<evidence type="ECO:0000256" key="20">
    <source>
        <dbReference type="PIRSR" id="PIRSR606539-2"/>
    </source>
</evidence>
<dbReference type="InterPro" id="IPR023299">
    <property type="entry name" value="ATPase_P-typ_cyto_dom_N"/>
</dbReference>
<feature type="binding site" evidence="20">
    <location>
        <position position="677"/>
    </location>
    <ligand>
        <name>ATP</name>
        <dbReference type="ChEBI" id="CHEBI:30616"/>
    </ligand>
</feature>
<feature type="transmembrane region" description="Helical" evidence="22">
    <location>
        <begin position="75"/>
        <end position="92"/>
    </location>
</feature>
<feature type="binding site" evidence="20">
    <location>
        <position position="766"/>
    </location>
    <ligand>
        <name>ATP</name>
        <dbReference type="ChEBI" id="CHEBI:30616"/>
    </ligand>
</feature>
<feature type="transmembrane region" description="Helical" evidence="22">
    <location>
        <begin position="966"/>
        <end position="989"/>
    </location>
</feature>
<dbReference type="Pfam" id="PF16212">
    <property type="entry name" value="PhoLip_ATPase_C"/>
    <property type="match status" value="1"/>
</dbReference>
<feature type="binding site" evidence="21">
    <location>
        <position position="418"/>
    </location>
    <ligand>
        <name>Mg(2+)</name>
        <dbReference type="ChEBI" id="CHEBI:18420"/>
    </ligand>
</feature>
<evidence type="ECO:0000256" key="10">
    <source>
        <dbReference type="ARBA" id="ARBA00022741"/>
    </source>
</evidence>
<feature type="binding site" evidence="20">
    <location>
        <position position="678"/>
    </location>
    <ligand>
        <name>ATP</name>
        <dbReference type="ChEBI" id="CHEBI:30616"/>
    </ligand>
</feature>
<feature type="transmembrane region" description="Helical" evidence="22">
    <location>
        <begin position="932"/>
        <end position="954"/>
    </location>
</feature>
<dbReference type="InterPro" id="IPR001757">
    <property type="entry name" value="P_typ_ATPase"/>
</dbReference>
<feature type="binding site" evidence="20">
    <location>
        <position position="497"/>
    </location>
    <ligand>
        <name>ATP</name>
        <dbReference type="ChEBI" id="CHEBI:30616"/>
    </ligand>
</feature>
<dbReference type="SFLD" id="SFLDF00027">
    <property type="entry name" value="p-type_atpase"/>
    <property type="match status" value="1"/>
</dbReference>
<feature type="binding site" evidence="21">
    <location>
        <position position="416"/>
    </location>
    <ligand>
        <name>Mg(2+)</name>
        <dbReference type="ChEBI" id="CHEBI:18420"/>
    </ligand>
</feature>
<dbReference type="GO" id="GO:0016887">
    <property type="term" value="F:ATP hydrolysis activity"/>
    <property type="evidence" value="ECO:0007669"/>
    <property type="project" value="InterPro"/>
</dbReference>
<feature type="binding site" evidence="20">
    <location>
        <position position="538"/>
    </location>
    <ligand>
        <name>ATP</name>
        <dbReference type="ChEBI" id="CHEBI:30616"/>
    </ligand>
</feature>
<organism evidence="26 27">
    <name type="scientific">Galendromus occidentalis</name>
    <name type="common">western predatory mite</name>
    <dbReference type="NCBI Taxonomy" id="34638"/>
    <lineage>
        <taxon>Eukaryota</taxon>
        <taxon>Metazoa</taxon>
        <taxon>Ecdysozoa</taxon>
        <taxon>Arthropoda</taxon>
        <taxon>Chelicerata</taxon>
        <taxon>Arachnida</taxon>
        <taxon>Acari</taxon>
        <taxon>Parasitiformes</taxon>
        <taxon>Mesostigmata</taxon>
        <taxon>Gamasina</taxon>
        <taxon>Phytoseioidea</taxon>
        <taxon>Phytoseiidae</taxon>
        <taxon>Typhlodrominae</taxon>
        <taxon>Galendromus</taxon>
    </lineage>
</organism>
<feature type="binding site" evidence="20">
    <location>
        <position position="676"/>
    </location>
    <ligand>
        <name>ATP</name>
        <dbReference type="ChEBI" id="CHEBI:30616"/>
    </ligand>
</feature>
<dbReference type="GO" id="GO:0045332">
    <property type="term" value="P:phospholipid translocation"/>
    <property type="evidence" value="ECO:0007669"/>
    <property type="project" value="TreeGrafter"/>
</dbReference>
<evidence type="ECO:0000256" key="1">
    <source>
        <dbReference type="ARBA" id="ARBA00001946"/>
    </source>
</evidence>
<evidence type="ECO:0000256" key="23">
    <source>
        <dbReference type="SAM" id="MobiDB-lite"/>
    </source>
</evidence>
<evidence type="ECO:0000256" key="15">
    <source>
        <dbReference type="ARBA" id="ARBA00023034"/>
    </source>
</evidence>